<evidence type="ECO:0000313" key="4">
    <source>
        <dbReference type="EMBL" id="TCT00085.1"/>
    </source>
</evidence>
<dbReference type="InterPro" id="IPR001890">
    <property type="entry name" value="RNA-binding_CRM"/>
</dbReference>
<reference evidence="4 5" key="1">
    <citation type="submission" date="2019-03" db="EMBL/GenBank/DDBJ databases">
        <title>Genomic Encyclopedia of Type Strains, Phase IV (KMG-IV): sequencing the most valuable type-strain genomes for metagenomic binning, comparative biology and taxonomic classification.</title>
        <authorList>
            <person name="Goeker M."/>
        </authorList>
    </citation>
    <scope>NUCLEOTIDE SEQUENCE [LARGE SCALE GENOMIC DNA]</scope>
    <source>
        <strain evidence="4 5">DSM 21944</strain>
    </source>
</reference>
<protein>
    <submittedName>
        <fullName evidence="4">RNA-binding protein</fullName>
    </submittedName>
</protein>
<evidence type="ECO:0000256" key="2">
    <source>
        <dbReference type="PROSITE-ProRule" id="PRU00626"/>
    </source>
</evidence>
<comment type="caution">
    <text evidence="4">The sequence shown here is derived from an EMBL/GenBank/DDBJ whole genome shotgun (WGS) entry which is preliminary data.</text>
</comment>
<dbReference type="SUPFAM" id="SSF75471">
    <property type="entry name" value="YhbY-like"/>
    <property type="match status" value="1"/>
</dbReference>
<dbReference type="AlphaFoldDB" id="A0A4S3KY61"/>
<dbReference type="InterPro" id="IPR051925">
    <property type="entry name" value="RNA-binding_domain"/>
</dbReference>
<keyword evidence="5" id="KW-1185">Reference proteome</keyword>
<evidence type="ECO:0000259" key="3">
    <source>
        <dbReference type="PROSITE" id="PS51295"/>
    </source>
</evidence>
<dbReference type="PROSITE" id="PS51295">
    <property type="entry name" value="CRM"/>
    <property type="match status" value="1"/>
</dbReference>
<dbReference type="GO" id="GO:0003723">
    <property type="term" value="F:RNA binding"/>
    <property type="evidence" value="ECO:0007669"/>
    <property type="project" value="UniProtKB-UniRule"/>
</dbReference>
<dbReference type="PANTHER" id="PTHR40065:SF3">
    <property type="entry name" value="RNA-BINDING PROTEIN YHBY"/>
    <property type="match status" value="1"/>
</dbReference>
<sequence>MNLKPTQKRYLRSQAHHLKPVLQSGNKGVTAAFIAEVGVALDQHELIKVKIAAGDREERAAMIDELVSGTGASVVQTIGHIVVLFRRNRDEPKIALPA</sequence>
<dbReference type="InterPro" id="IPR035920">
    <property type="entry name" value="YhbY-like_sf"/>
</dbReference>
<feature type="domain" description="CRM" evidence="3">
    <location>
        <begin position="1"/>
        <end position="97"/>
    </location>
</feature>
<dbReference type="NCBIfam" id="TIGR00253">
    <property type="entry name" value="RNA_bind_YhbY"/>
    <property type="match status" value="1"/>
</dbReference>
<keyword evidence="1 2" id="KW-0694">RNA-binding</keyword>
<accession>A0A4S3KY61</accession>
<dbReference type="Gene3D" id="3.30.110.60">
    <property type="entry name" value="YhbY-like"/>
    <property type="match status" value="1"/>
</dbReference>
<evidence type="ECO:0000313" key="5">
    <source>
        <dbReference type="Proteomes" id="UP000294599"/>
    </source>
</evidence>
<dbReference type="InterPro" id="IPR017924">
    <property type="entry name" value="RNA-binding_YhbY"/>
</dbReference>
<dbReference type="PANTHER" id="PTHR40065">
    <property type="entry name" value="RNA-BINDING PROTEIN YHBY"/>
    <property type="match status" value="1"/>
</dbReference>
<dbReference type="RefSeq" id="WP_123523136.1">
    <property type="nucleotide sequence ID" value="NZ_JBHLWF010000088.1"/>
</dbReference>
<evidence type="ECO:0000256" key="1">
    <source>
        <dbReference type="ARBA" id="ARBA00022884"/>
    </source>
</evidence>
<proteinExistence type="predicted"/>
<dbReference type="EMBL" id="SMAF01000004">
    <property type="protein sequence ID" value="TCT00085.1"/>
    <property type="molecule type" value="Genomic_DNA"/>
</dbReference>
<name>A0A4S3KY61_9GAMM</name>
<dbReference type="Proteomes" id="UP000294599">
    <property type="component" value="Unassembled WGS sequence"/>
</dbReference>
<dbReference type="Pfam" id="PF01985">
    <property type="entry name" value="CRS1_YhbY"/>
    <property type="match status" value="1"/>
</dbReference>
<dbReference type="SMART" id="SM01103">
    <property type="entry name" value="CRS1_YhbY"/>
    <property type="match status" value="1"/>
</dbReference>
<organism evidence="4 5">
    <name type="scientific">Pseudofulvimonas gallinarii</name>
    <dbReference type="NCBI Taxonomy" id="634155"/>
    <lineage>
        <taxon>Bacteria</taxon>
        <taxon>Pseudomonadati</taxon>
        <taxon>Pseudomonadota</taxon>
        <taxon>Gammaproteobacteria</taxon>
        <taxon>Lysobacterales</taxon>
        <taxon>Rhodanobacteraceae</taxon>
        <taxon>Pseudofulvimonas</taxon>
    </lineage>
</organism>
<dbReference type="OrthoDB" id="9797519at2"/>
<gene>
    <name evidence="4" type="ORF">EDC25_10475</name>
</gene>